<accession>A0A0N5A2M5</accession>
<proteinExistence type="predicted"/>
<dbReference type="CDD" id="cd12291">
    <property type="entry name" value="RRM1_La"/>
    <property type="match status" value="1"/>
</dbReference>
<dbReference type="GO" id="GO:0006396">
    <property type="term" value="P:RNA processing"/>
    <property type="evidence" value="ECO:0007669"/>
    <property type="project" value="InterPro"/>
</dbReference>
<feature type="region of interest" description="Disordered" evidence="4">
    <location>
        <begin position="328"/>
        <end position="371"/>
    </location>
</feature>
<feature type="domain" description="RRM" evidence="5">
    <location>
        <begin position="115"/>
        <end position="200"/>
    </location>
</feature>
<keyword evidence="3" id="KW-0175">Coiled coil</keyword>
<organism evidence="8 9">
    <name type="scientific">Parastrongyloides trichosuri</name>
    <name type="common">Possum-specific nematode worm</name>
    <dbReference type="NCBI Taxonomy" id="131310"/>
    <lineage>
        <taxon>Eukaryota</taxon>
        <taxon>Metazoa</taxon>
        <taxon>Ecdysozoa</taxon>
        <taxon>Nematoda</taxon>
        <taxon>Chromadorea</taxon>
        <taxon>Rhabditida</taxon>
        <taxon>Tylenchina</taxon>
        <taxon>Panagrolaimomorpha</taxon>
        <taxon>Strongyloidoidea</taxon>
        <taxon>Strongyloididae</taxon>
        <taxon>Parastrongyloides</taxon>
    </lineage>
</organism>
<evidence type="ECO:0000256" key="2">
    <source>
        <dbReference type="PROSITE-ProRule" id="PRU00332"/>
    </source>
</evidence>
<dbReference type="InterPro" id="IPR006630">
    <property type="entry name" value="La_HTH"/>
</dbReference>
<keyword evidence="8" id="KW-1185">Reference proteome</keyword>
<dbReference type="InterPro" id="IPR036390">
    <property type="entry name" value="WH_DNA-bd_sf"/>
</dbReference>
<dbReference type="STRING" id="131310.A0A0N5A2M5"/>
<dbReference type="GO" id="GO:0005634">
    <property type="term" value="C:nucleus"/>
    <property type="evidence" value="ECO:0007669"/>
    <property type="project" value="InterPro"/>
</dbReference>
<evidence type="ECO:0000259" key="6">
    <source>
        <dbReference type="PROSITE" id="PS50961"/>
    </source>
</evidence>
<feature type="compositionally biased region" description="Low complexity" evidence="4">
    <location>
        <begin position="328"/>
        <end position="349"/>
    </location>
</feature>
<keyword evidence="1 2" id="KW-0694">RNA-binding</keyword>
<dbReference type="SUPFAM" id="SSF54928">
    <property type="entry name" value="RNA-binding domain, RBD"/>
    <property type="match status" value="1"/>
</dbReference>
<dbReference type="Proteomes" id="UP000038045">
    <property type="component" value="Unplaced"/>
</dbReference>
<evidence type="ECO:0000259" key="5">
    <source>
        <dbReference type="PROSITE" id="PS50102"/>
    </source>
</evidence>
<evidence type="ECO:0000256" key="4">
    <source>
        <dbReference type="SAM" id="MobiDB-lite"/>
    </source>
</evidence>
<feature type="compositionally biased region" description="Basic and acidic residues" evidence="4">
    <location>
        <begin position="353"/>
        <end position="371"/>
    </location>
</feature>
<dbReference type="Gene3D" id="1.10.10.10">
    <property type="entry name" value="Winged helix-like DNA-binding domain superfamily/Winged helix DNA-binding domain"/>
    <property type="match status" value="1"/>
</dbReference>
<evidence type="ECO:0000259" key="7">
    <source>
        <dbReference type="PROSITE" id="PS51939"/>
    </source>
</evidence>
<evidence type="ECO:0000313" key="8">
    <source>
        <dbReference type="Proteomes" id="UP000038045"/>
    </source>
</evidence>
<dbReference type="InterPro" id="IPR000504">
    <property type="entry name" value="RRM_dom"/>
</dbReference>
<dbReference type="PROSITE" id="PS51939">
    <property type="entry name" value="XRRM"/>
    <property type="match status" value="1"/>
</dbReference>
<dbReference type="SMART" id="SM00715">
    <property type="entry name" value="LA"/>
    <property type="match status" value="1"/>
</dbReference>
<protein>
    <submittedName>
        <fullName evidence="9">Lupus La protein</fullName>
    </submittedName>
</protein>
<dbReference type="GO" id="GO:0003723">
    <property type="term" value="F:RNA binding"/>
    <property type="evidence" value="ECO:0007669"/>
    <property type="project" value="UniProtKB-UniRule"/>
</dbReference>
<evidence type="ECO:0000256" key="3">
    <source>
        <dbReference type="SAM" id="Coils"/>
    </source>
</evidence>
<dbReference type="GO" id="GO:1990904">
    <property type="term" value="C:ribonucleoprotein complex"/>
    <property type="evidence" value="ECO:0007669"/>
    <property type="project" value="UniProtKB-UniRule"/>
</dbReference>
<feature type="domain" description="XRRM" evidence="7">
    <location>
        <begin position="226"/>
        <end position="353"/>
    </location>
</feature>
<dbReference type="SUPFAM" id="SSF46785">
    <property type="entry name" value="Winged helix' DNA-binding domain"/>
    <property type="match status" value="1"/>
</dbReference>
<name>A0A0N5A2M5_PARTI</name>
<dbReference type="SMART" id="SM00360">
    <property type="entry name" value="RRM"/>
    <property type="match status" value="1"/>
</dbReference>
<dbReference type="InterPro" id="IPR014886">
    <property type="entry name" value="La_xRRM"/>
</dbReference>
<dbReference type="Pfam" id="PF00076">
    <property type="entry name" value="RRM_1"/>
    <property type="match status" value="1"/>
</dbReference>
<dbReference type="PROSITE" id="PS50961">
    <property type="entry name" value="HTH_LA"/>
    <property type="match status" value="1"/>
</dbReference>
<reference evidence="9" key="1">
    <citation type="submission" date="2017-02" db="UniProtKB">
        <authorList>
            <consortium name="WormBaseParasite"/>
        </authorList>
    </citation>
    <scope>IDENTIFICATION</scope>
</reference>
<evidence type="ECO:0000313" key="9">
    <source>
        <dbReference type="WBParaSite" id="PTRK_0001588600.1"/>
    </source>
</evidence>
<dbReference type="PRINTS" id="PR00302">
    <property type="entry name" value="LUPUSLA"/>
</dbReference>
<feature type="domain" description="HTH La-type RNA-binding" evidence="6">
    <location>
        <begin position="9"/>
        <end position="103"/>
    </location>
</feature>
<dbReference type="InterPro" id="IPR002344">
    <property type="entry name" value="Lupus_La"/>
</dbReference>
<evidence type="ECO:0000256" key="1">
    <source>
        <dbReference type="ARBA" id="ARBA00022884"/>
    </source>
</evidence>
<dbReference type="Gene3D" id="3.30.70.330">
    <property type="match status" value="2"/>
</dbReference>
<feature type="coiled-coil region" evidence="3">
    <location>
        <begin position="193"/>
        <end position="224"/>
    </location>
</feature>
<dbReference type="InterPro" id="IPR036388">
    <property type="entry name" value="WH-like_DNA-bd_sf"/>
</dbReference>
<dbReference type="Pfam" id="PF08777">
    <property type="entry name" value="RRM_3"/>
    <property type="match status" value="1"/>
</dbReference>
<dbReference type="AlphaFoldDB" id="A0A0N5A2M5"/>
<dbReference type="InterPro" id="IPR035979">
    <property type="entry name" value="RBD_domain_sf"/>
</dbReference>
<dbReference type="WBParaSite" id="PTRK_0001588600.1">
    <property type="protein sequence ID" value="PTRK_0001588600.1"/>
    <property type="gene ID" value="PTRK_0001588600"/>
</dbReference>
<sequence>MSQEQTTTLLPSESVPTFITKTFDHYFGNYNYIKDQFLQEQAKAGQEGWIDLSIFEKFKKVSEYIKSEELKPFVTEGLKKGKYFIFDEEKKAVKRNPDIPVPESSISYWQGCKDRTVYMKGFPKDANLDDIIAFCEKYGVVENVSKCNNKQTKEFKGSVFTIYETIEEMQKAIEGTEKFGEDEISRISREEHFRIHAEENKKKKEEAKNMKENKNKDAENLVAAPVFKSGNVLELSGLPENAKVEEIKLYFKLFGDCAFVLLEDGGKGKVRFAGDEENIGKQALEKALETGEGKLKLYVEEGTVEARVLNEEEEKEYWKQYLLSRNQKNGKGNFRNKGGYNRGRGNNFKNNKRKNETNGDVNEKKSKNVEN</sequence>
<dbReference type="InterPro" id="IPR012677">
    <property type="entry name" value="Nucleotide-bd_a/b_plait_sf"/>
</dbReference>
<dbReference type="Pfam" id="PF05383">
    <property type="entry name" value="La"/>
    <property type="match status" value="1"/>
</dbReference>
<dbReference type="PROSITE" id="PS50102">
    <property type="entry name" value="RRM"/>
    <property type="match status" value="1"/>
</dbReference>